<feature type="compositionally biased region" description="Basic and acidic residues" evidence="6">
    <location>
        <begin position="379"/>
        <end position="389"/>
    </location>
</feature>
<organism evidence="8 9">
    <name type="scientific">Kineosporia corallincola</name>
    <dbReference type="NCBI Taxonomy" id="2835133"/>
    <lineage>
        <taxon>Bacteria</taxon>
        <taxon>Bacillati</taxon>
        <taxon>Actinomycetota</taxon>
        <taxon>Actinomycetes</taxon>
        <taxon>Kineosporiales</taxon>
        <taxon>Kineosporiaceae</taxon>
        <taxon>Kineosporia</taxon>
    </lineage>
</organism>
<dbReference type="SMART" id="SM00220">
    <property type="entry name" value="S_TKc"/>
    <property type="match status" value="1"/>
</dbReference>
<evidence type="ECO:0000313" key="8">
    <source>
        <dbReference type="EMBL" id="MBT0771986.1"/>
    </source>
</evidence>
<proteinExistence type="predicted"/>
<evidence type="ECO:0000256" key="6">
    <source>
        <dbReference type="SAM" id="MobiDB-lite"/>
    </source>
</evidence>
<evidence type="ECO:0000256" key="1">
    <source>
        <dbReference type="ARBA" id="ARBA00022679"/>
    </source>
</evidence>
<dbReference type="PANTHER" id="PTHR43289">
    <property type="entry name" value="MITOGEN-ACTIVATED PROTEIN KINASE KINASE KINASE 20-RELATED"/>
    <property type="match status" value="1"/>
</dbReference>
<dbReference type="PROSITE" id="PS00107">
    <property type="entry name" value="PROTEIN_KINASE_ATP"/>
    <property type="match status" value="1"/>
</dbReference>
<dbReference type="InterPro" id="IPR000719">
    <property type="entry name" value="Prot_kinase_dom"/>
</dbReference>
<feature type="region of interest" description="Disordered" evidence="6">
    <location>
        <begin position="495"/>
        <end position="537"/>
    </location>
</feature>
<evidence type="ECO:0000256" key="5">
    <source>
        <dbReference type="PROSITE-ProRule" id="PRU10141"/>
    </source>
</evidence>
<feature type="region of interest" description="Disordered" evidence="6">
    <location>
        <begin position="273"/>
        <end position="303"/>
    </location>
</feature>
<dbReference type="InterPro" id="IPR017441">
    <property type="entry name" value="Protein_kinase_ATP_BS"/>
</dbReference>
<evidence type="ECO:0000259" key="7">
    <source>
        <dbReference type="PROSITE" id="PS50011"/>
    </source>
</evidence>
<dbReference type="CDD" id="cd14014">
    <property type="entry name" value="STKc_PknB_like"/>
    <property type="match status" value="1"/>
</dbReference>
<reference evidence="8 9" key="1">
    <citation type="submission" date="2021-05" db="EMBL/GenBank/DDBJ databases">
        <title>Kineosporia and Streptomyces sp. nov. two new marine actinobacteria isolated from Coral.</title>
        <authorList>
            <person name="Buangrab K."/>
            <person name="Sutthacheep M."/>
            <person name="Yeemin T."/>
            <person name="Harunari E."/>
            <person name="Igarashi Y."/>
            <person name="Kanchanasin P."/>
            <person name="Tanasupawat S."/>
            <person name="Phongsopitanun W."/>
        </authorList>
    </citation>
    <scope>NUCLEOTIDE SEQUENCE [LARGE SCALE GENOMIC DNA]</scope>
    <source>
        <strain evidence="8 9">J2-2</strain>
    </source>
</reference>
<feature type="compositionally biased region" description="Low complexity" evidence="6">
    <location>
        <begin position="495"/>
        <end position="529"/>
    </location>
</feature>
<dbReference type="InterPro" id="IPR011009">
    <property type="entry name" value="Kinase-like_dom_sf"/>
</dbReference>
<dbReference type="PANTHER" id="PTHR43289:SF34">
    <property type="entry name" value="SERINE_THREONINE-PROTEIN KINASE YBDM-RELATED"/>
    <property type="match status" value="1"/>
</dbReference>
<accession>A0ABS5TP66</accession>
<keyword evidence="9" id="KW-1185">Reference proteome</keyword>
<gene>
    <name evidence="8" type="ORF">KIH74_23795</name>
</gene>
<feature type="region of interest" description="Disordered" evidence="6">
    <location>
        <begin position="337"/>
        <end position="444"/>
    </location>
</feature>
<keyword evidence="8" id="KW-0723">Serine/threonine-protein kinase</keyword>
<evidence type="ECO:0000256" key="4">
    <source>
        <dbReference type="ARBA" id="ARBA00022840"/>
    </source>
</evidence>
<dbReference type="PROSITE" id="PS50011">
    <property type="entry name" value="PROTEIN_KINASE_DOM"/>
    <property type="match status" value="1"/>
</dbReference>
<dbReference type="SUPFAM" id="SSF56112">
    <property type="entry name" value="Protein kinase-like (PK-like)"/>
    <property type="match status" value="1"/>
</dbReference>
<evidence type="ECO:0000256" key="3">
    <source>
        <dbReference type="ARBA" id="ARBA00022777"/>
    </source>
</evidence>
<name>A0ABS5TP66_9ACTN</name>
<dbReference type="InterPro" id="IPR008271">
    <property type="entry name" value="Ser/Thr_kinase_AS"/>
</dbReference>
<dbReference type="Gene3D" id="3.30.200.20">
    <property type="entry name" value="Phosphorylase Kinase, domain 1"/>
    <property type="match status" value="1"/>
</dbReference>
<dbReference type="GO" id="GO:0004674">
    <property type="term" value="F:protein serine/threonine kinase activity"/>
    <property type="evidence" value="ECO:0007669"/>
    <property type="project" value="UniProtKB-KW"/>
</dbReference>
<evidence type="ECO:0000256" key="2">
    <source>
        <dbReference type="ARBA" id="ARBA00022741"/>
    </source>
</evidence>
<keyword evidence="2 5" id="KW-0547">Nucleotide-binding</keyword>
<dbReference type="PROSITE" id="PS00108">
    <property type="entry name" value="PROTEIN_KINASE_ST"/>
    <property type="match status" value="1"/>
</dbReference>
<dbReference type="Proteomes" id="UP001197247">
    <property type="component" value="Unassembled WGS sequence"/>
</dbReference>
<dbReference type="RefSeq" id="WP_214158345.1">
    <property type="nucleotide sequence ID" value="NZ_JAHBAY010000010.1"/>
</dbReference>
<keyword evidence="1" id="KW-0808">Transferase</keyword>
<feature type="binding site" evidence="5">
    <location>
        <position position="45"/>
    </location>
    <ligand>
        <name>ATP</name>
        <dbReference type="ChEBI" id="CHEBI:30616"/>
    </ligand>
</feature>
<feature type="compositionally biased region" description="Low complexity" evidence="6">
    <location>
        <begin position="337"/>
        <end position="350"/>
    </location>
</feature>
<dbReference type="Gene3D" id="1.10.510.10">
    <property type="entry name" value="Transferase(Phosphotransferase) domain 1"/>
    <property type="match status" value="1"/>
</dbReference>
<comment type="caution">
    <text evidence="8">The sequence shown here is derived from an EMBL/GenBank/DDBJ whole genome shotgun (WGS) entry which is preliminary data.</text>
</comment>
<feature type="domain" description="Protein kinase" evidence="7">
    <location>
        <begin position="17"/>
        <end position="275"/>
    </location>
</feature>
<sequence>MPLSPLRPGDPVAIGGFQLVARLGAGGMGVVYVGSDQAGRPAAVKAVKAEHAADPRFRARFRREVAAARAVTGTCTARVLDADPDADEPWLATEYVGGASLSDVVHADGPLTGDLLHPLAAGLAEALCAIHTAGVVHRDLKPANVLLAPDGPKVIDFGIAALESATLATGTGVGMGSPGYMAPEQITGTTTIGPPADVYAWGLTVLFAATGRSPFGTGPAQALMYRAVAAEVDMTGAPAWIEPLLRAALEREPADRPTAQQVLGWLVESGTQPLRVTGAEHSSPRRRARMTDGETPTPTPRTPIPAAGAAGMANTDAAGEPLATELVLRREWRQPAAAQAPALPSQPLIATGSGPVHPVSATRIATPGFPGDPSLHGDPGLRDNHENRGGRGNHTGYGTHDSQPGHPDYGPHAGRTGRAAPSNHDHQTGHHPLGHRNDHDTSTPAARNRVPLIVGGAAAFVVAALAAWVLLSPDDPGTGNGGAAAAAGSTAATPTSAAATGTAQASSTSSPEATTESPTETTTTQAPAAGTVTDVDGIPSYSGEIGDLDLATSFGSFIVGNHDQVVHIDAQAPDSDHTDRYFVEHPENSDYDEPHFTLFECNGLEDGQEPGLPPDAPCAATTYLIDLDDDSQASFDFSGGSYRLEGYFEVDADEGTQNGATVVKLSGLDADDVDDARDDGA</sequence>
<keyword evidence="3 8" id="KW-0418">Kinase</keyword>
<dbReference type="Pfam" id="PF00069">
    <property type="entry name" value="Pkinase"/>
    <property type="match status" value="1"/>
</dbReference>
<keyword evidence="4 5" id="KW-0067">ATP-binding</keyword>
<dbReference type="EMBL" id="JAHBAY010000010">
    <property type="protein sequence ID" value="MBT0771986.1"/>
    <property type="molecule type" value="Genomic_DNA"/>
</dbReference>
<protein>
    <submittedName>
        <fullName evidence="8">Serine/threonine protein kinase</fullName>
    </submittedName>
</protein>
<evidence type="ECO:0000313" key="9">
    <source>
        <dbReference type="Proteomes" id="UP001197247"/>
    </source>
</evidence>